<feature type="compositionally biased region" description="Low complexity" evidence="1">
    <location>
        <begin position="166"/>
        <end position="178"/>
    </location>
</feature>
<sequence length="482" mass="50616">MWSTIAESPSLASASRRKNDLANAAPRLVGIDWRVSHSHPHAPHRLTPLSVRLACHPSVIQSIPSFPFPTLLELGPSTPRSPSRQVSSFSPAPVGNTLSPRLACLPQSNNTMSCEDEFVFVAAPPCSSTIYPILDDVPSPGAETVDHVEGAAPSADAEPAELLMTPELPSSDSSDLPPFAEDKAEDEPAKKAEAKTDDVLSDADLSPKWLFLAESDAPPCYAPDPALLGPAPIVIDDDNWEDHVLTWLILTLSLVLMVLIGTLLGPVVVSSIAASHGDTGVLPPSTGPLLASPAVSPAAAIKNDYVTTTTWDAASVTSSAVDPAAPTSSVQRPPPVDDAENPTESAGSDTWLSTIPEMATLAAAIAGEHADSLIAGIALINDGIRDSFAAIADEMETARVAVVDALLRLRDDVVEAGGKLGVWVDSAIDRLRRSLPFEGRAAAEESVVDDARDEVLAAESVFDQDGGFGKHGWERVTGLFWG</sequence>
<evidence type="ECO:0000313" key="2">
    <source>
        <dbReference type="EMBL" id="RKO93800.1"/>
    </source>
</evidence>
<accession>A0A4P9WRC5</accession>
<proteinExistence type="predicted"/>
<name>A0A4P9WRC5_9FUNG</name>
<evidence type="ECO:0000313" key="3">
    <source>
        <dbReference type="Proteomes" id="UP000269721"/>
    </source>
</evidence>
<dbReference type="Proteomes" id="UP000269721">
    <property type="component" value="Unassembled WGS sequence"/>
</dbReference>
<feature type="region of interest" description="Disordered" evidence="1">
    <location>
        <begin position="318"/>
        <end position="350"/>
    </location>
</feature>
<reference evidence="3" key="1">
    <citation type="journal article" date="2018" name="Nat. Microbiol.">
        <title>Leveraging single-cell genomics to expand the fungal tree of life.</title>
        <authorList>
            <person name="Ahrendt S.R."/>
            <person name="Quandt C.A."/>
            <person name="Ciobanu D."/>
            <person name="Clum A."/>
            <person name="Salamov A."/>
            <person name="Andreopoulos B."/>
            <person name="Cheng J.F."/>
            <person name="Woyke T."/>
            <person name="Pelin A."/>
            <person name="Henrissat B."/>
            <person name="Reynolds N.K."/>
            <person name="Benny G.L."/>
            <person name="Smith M.E."/>
            <person name="James T.Y."/>
            <person name="Grigoriev I.V."/>
        </authorList>
    </citation>
    <scope>NUCLEOTIDE SEQUENCE [LARGE SCALE GENOMIC DNA]</scope>
</reference>
<dbReference type="EMBL" id="KZ994112">
    <property type="protein sequence ID" value="RKO93800.1"/>
    <property type="molecule type" value="Genomic_DNA"/>
</dbReference>
<organism evidence="2 3">
    <name type="scientific">Blyttiomyces helicus</name>
    <dbReference type="NCBI Taxonomy" id="388810"/>
    <lineage>
        <taxon>Eukaryota</taxon>
        <taxon>Fungi</taxon>
        <taxon>Fungi incertae sedis</taxon>
        <taxon>Chytridiomycota</taxon>
        <taxon>Chytridiomycota incertae sedis</taxon>
        <taxon>Chytridiomycetes</taxon>
        <taxon>Chytridiomycetes incertae sedis</taxon>
        <taxon>Blyttiomyces</taxon>
    </lineage>
</organism>
<dbReference type="AlphaFoldDB" id="A0A4P9WRC5"/>
<protein>
    <submittedName>
        <fullName evidence="2">Uncharacterized protein</fullName>
    </submittedName>
</protein>
<feature type="compositionally biased region" description="Basic and acidic residues" evidence="1">
    <location>
        <begin position="180"/>
        <end position="198"/>
    </location>
</feature>
<evidence type="ECO:0000256" key="1">
    <source>
        <dbReference type="SAM" id="MobiDB-lite"/>
    </source>
</evidence>
<feature type="region of interest" description="Disordered" evidence="1">
    <location>
        <begin position="137"/>
        <end position="198"/>
    </location>
</feature>
<feature type="compositionally biased region" description="Polar residues" evidence="1">
    <location>
        <begin position="318"/>
        <end position="331"/>
    </location>
</feature>
<gene>
    <name evidence="2" type="ORF">BDK51DRAFT_39435</name>
</gene>
<keyword evidence="3" id="KW-1185">Reference proteome</keyword>